<evidence type="ECO:0000313" key="4">
    <source>
        <dbReference type="EMBL" id="CZR51119.1"/>
    </source>
</evidence>
<dbReference type="InterPro" id="IPR003593">
    <property type="entry name" value="AAA+_ATPase"/>
</dbReference>
<dbReference type="PANTHER" id="PTHR45991:SF1">
    <property type="entry name" value="PACHYTENE CHECKPOINT PROTEIN 2 HOMOLOG"/>
    <property type="match status" value="1"/>
</dbReference>
<dbReference type="Gene3D" id="3.40.50.300">
    <property type="entry name" value="P-loop containing nucleotide triphosphate hydrolases"/>
    <property type="match status" value="1"/>
</dbReference>
<dbReference type="Proteomes" id="UP000184330">
    <property type="component" value="Unassembled WGS sequence"/>
</dbReference>
<keyword evidence="2" id="KW-0067">ATP-binding</keyword>
<evidence type="ECO:0000256" key="1">
    <source>
        <dbReference type="ARBA" id="ARBA00022741"/>
    </source>
</evidence>
<dbReference type="GO" id="GO:0005694">
    <property type="term" value="C:chromosome"/>
    <property type="evidence" value="ECO:0007669"/>
    <property type="project" value="TreeGrafter"/>
</dbReference>
<dbReference type="GO" id="GO:0007131">
    <property type="term" value="P:reciprocal meiotic recombination"/>
    <property type="evidence" value="ECO:0007669"/>
    <property type="project" value="TreeGrafter"/>
</dbReference>
<reference evidence="4 5" key="1">
    <citation type="submission" date="2016-03" db="EMBL/GenBank/DDBJ databases">
        <authorList>
            <person name="Ploux O."/>
        </authorList>
    </citation>
    <scope>NUCLEOTIDE SEQUENCE [LARGE SCALE GENOMIC DNA]</scope>
    <source>
        <strain evidence="4 5">UAMH 11012</strain>
    </source>
</reference>
<dbReference type="OrthoDB" id="5925at2759"/>
<evidence type="ECO:0000256" key="2">
    <source>
        <dbReference type="ARBA" id="ARBA00022840"/>
    </source>
</evidence>
<dbReference type="Pfam" id="PF00004">
    <property type="entry name" value="AAA"/>
    <property type="match status" value="1"/>
</dbReference>
<dbReference type="STRING" id="576137.A0A1L7WEH2"/>
<dbReference type="PANTHER" id="PTHR45991">
    <property type="entry name" value="PACHYTENE CHECKPOINT PROTEIN 2"/>
    <property type="match status" value="1"/>
</dbReference>
<dbReference type="GO" id="GO:0051598">
    <property type="term" value="P:meiotic recombination checkpoint signaling"/>
    <property type="evidence" value="ECO:0007669"/>
    <property type="project" value="TreeGrafter"/>
</dbReference>
<evidence type="ECO:0000259" key="3">
    <source>
        <dbReference type="SMART" id="SM00382"/>
    </source>
</evidence>
<feature type="domain" description="AAA+ ATPase" evidence="3">
    <location>
        <begin position="188"/>
        <end position="342"/>
    </location>
</feature>
<organism evidence="4 5">
    <name type="scientific">Phialocephala subalpina</name>
    <dbReference type="NCBI Taxonomy" id="576137"/>
    <lineage>
        <taxon>Eukaryota</taxon>
        <taxon>Fungi</taxon>
        <taxon>Dikarya</taxon>
        <taxon>Ascomycota</taxon>
        <taxon>Pezizomycotina</taxon>
        <taxon>Leotiomycetes</taxon>
        <taxon>Helotiales</taxon>
        <taxon>Mollisiaceae</taxon>
        <taxon>Phialocephala</taxon>
        <taxon>Phialocephala fortinii species complex</taxon>
    </lineage>
</organism>
<dbReference type="AlphaFoldDB" id="A0A1L7WEH2"/>
<keyword evidence="1" id="KW-0547">Nucleotide-binding</keyword>
<sequence>MTQSHANEMDFVLLPSKEVFVKPGKLFIEGRVRDDVRDDLDNEDIVEMKELLEKHFSSGDFTFELLEDILAHDRTADLRLGSHLEGVKEILKSLKVVEYLGPNAEHTTHSSTSARIEVQVYELYDDPRTFEEDSDIPQAEITPMPHARFDGVWDELVFAADIKGDLIWMMTNILRFSLRFSDNVGSDVNPLILLHGPPGTGKTSLCQGLAQKIAIRLRSQYDNTMLIQINTSTLLSKYYSESAKQVDEIFTKIARMCQEEPHTFTCVLIDEVESIASSREFSTDGGESHDSLRATNALLTGLDKTKNYPNLIFLCTSNMFDTLDDAFLDRCGLKREVTAPSLGSQYEILRRRLQKLIDRRVIRAEVELPPYKDAKTCALLDLASVGARLLNIAEQINSSPHISGRSLTQLPERAVLQYLREEECDLNMALKFIERLVRPAQTSQEGKPEGNKVEGKGTEIEIRGKKRSFKLVFEEDLDIELLENCIEAARKKPSLES</sequence>
<evidence type="ECO:0000313" key="5">
    <source>
        <dbReference type="Proteomes" id="UP000184330"/>
    </source>
</evidence>
<dbReference type="EMBL" id="FJOG01000001">
    <property type="protein sequence ID" value="CZR51119.1"/>
    <property type="molecule type" value="Genomic_DNA"/>
</dbReference>
<name>A0A1L7WEH2_9HELO</name>
<dbReference type="GO" id="GO:0005634">
    <property type="term" value="C:nucleus"/>
    <property type="evidence" value="ECO:0007669"/>
    <property type="project" value="TreeGrafter"/>
</dbReference>
<proteinExistence type="predicted"/>
<dbReference type="GO" id="GO:0005524">
    <property type="term" value="F:ATP binding"/>
    <property type="evidence" value="ECO:0007669"/>
    <property type="project" value="UniProtKB-KW"/>
</dbReference>
<dbReference type="GO" id="GO:0016887">
    <property type="term" value="F:ATP hydrolysis activity"/>
    <property type="evidence" value="ECO:0007669"/>
    <property type="project" value="InterPro"/>
</dbReference>
<protein>
    <recommendedName>
        <fullName evidence="3">AAA+ ATPase domain-containing protein</fullName>
    </recommendedName>
</protein>
<keyword evidence="5" id="KW-1185">Reference proteome</keyword>
<dbReference type="SUPFAM" id="SSF52540">
    <property type="entry name" value="P-loop containing nucleoside triphosphate hydrolases"/>
    <property type="match status" value="1"/>
</dbReference>
<dbReference type="InterPro" id="IPR027417">
    <property type="entry name" value="P-loop_NTPase"/>
</dbReference>
<dbReference type="InterPro" id="IPR044539">
    <property type="entry name" value="Pch2-like"/>
</dbReference>
<dbReference type="SMART" id="SM00382">
    <property type="entry name" value="AAA"/>
    <property type="match status" value="1"/>
</dbReference>
<dbReference type="InterPro" id="IPR003959">
    <property type="entry name" value="ATPase_AAA_core"/>
</dbReference>
<gene>
    <name evidence="4" type="ORF">PAC_00994</name>
</gene>
<accession>A0A1L7WEH2</accession>